<dbReference type="EMBL" id="CABFNS010000741">
    <property type="protein sequence ID" value="VUC25872.1"/>
    <property type="molecule type" value="Genomic_DNA"/>
</dbReference>
<reference evidence="1 2" key="1">
    <citation type="submission" date="2019-06" db="EMBL/GenBank/DDBJ databases">
        <authorList>
            <person name="Broberg M."/>
        </authorList>
    </citation>
    <scope>NUCLEOTIDE SEQUENCE [LARGE SCALE GENOMIC DNA]</scope>
</reference>
<evidence type="ECO:0000313" key="2">
    <source>
        <dbReference type="Proteomes" id="UP000766486"/>
    </source>
</evidence>
<proteinExistence type="predicted"/>
<gene>
    <name evidence="1" type="ORF">CLO192961_LOCUS176479</name>
</gene>
<organism evidence="1 2">
    <name type="scientific">Bionectria ochroleuca</name>
    <name type="common">Gliocladium roseum</name>
    <dbReference type="NCBI Taxonomy" id="29856"/>
    <lineage>
        <taxon>Eukaryota</taxon>
        <taxon>Fungi</taxon>
        <taxon>Dikarya</taxon>
        <taxon>Ascomycota</taxon>
        <taxon>Pezizomycotina</taxon>
        <taxon>Sordariomycetes</taxon>
        <taxon>Hypocreomycetidae</taxon>
        <taxon>Hypocreales</taxon>
        <taxon>Bionectriaceae</taxon>
        <taxon>Clonostachys</taxon>
    </lineage>
</organism>
<accession>A0ABY6U6Y8</accession>
<dbReference type="Proteomes" id="UP000766486">
    <property type="component" value="Unassembled WGS sequence"/>
</dbReference>
<keyword evidence="2" id="KW-1185">Reference proteome</keyword>
<protein>
    <submittedName>
        <fullName evidence="1">Uncharacterized protein</fullName>
    </submittedName>
</protein>
<evidence type="ECO:0000313" key="1">
    <source>
        <dbReference type="EMBL" id="VUC25872.1"/>
    </source>
</evidence>
<name>A0ABY6U6Y8_BIOOC</name>
<sequence>MSSSTLTKYNLTQHPHSIPQYLLNVDVRRFHVEFLSLTNTGTPVTDINAKSNVWLKVDLLHEVQGVKGVRLEMQIDWSDSSAEADNIEAGFRPGQLITHPVNYEGPSSDSALTCTLDLDINRPFSFGDIIYAITVTRIQERFYFEDTGGKYFGCRDFIVIVFKPYIC</sequence>
<comment type="caution">
    <text evidence="1">The sequence shown here is derived from an EMBL/GenBank/DDBJ whole genome shotgun (WGS) entry which is preliminary data.</text>
</comment>